<sequence>MMRRVPAEINAELFSEQKKKRGKGGVPRRASGLPPTRAGIYFSHRPMNPSDVPAAAPLGGAPKSVPALPNAVPEKLLAARGKIAAAPFAEFSPAAWKSAGAVFADGSRVALGTSVFENVSAPLAAAGTPWDAARERIARELAFWFGSEEFSAVPAENLSAEQRTRLALARAFAGKPAGAPLAVAGTLPHLAPLTDALKIRAKKENIAVVVETAPEKIFRAADLLAFFPDSSEAASGGVPAFCSPQEAESAPPTLFAAVQFRSAKLGGEPDRNALRGNVFSGKILGTGAGEFFAELHGGAQIRGRLCGNAAGEDVPAETEIDVFLPPEIFRADAFPPEENFFELESGGEIFSAGALHFRRFATKGEAFAPLVASQFRQALEIPVGGALFAWFFPEDALGFLKTPPATAG</sequence>
<dbReference type="Gene3D" id="3.40.50.300">
    <property type="entry name" value="P-loop containing nucleotide triphosphate hydrolases"/>
    <property type="match status" value="1"/>
</dbReference>
<dbReference type="EMBL" id="DVOG01000082">
    <property type="protein sequence ID" value="HIV04141.1"/>
    <property type="molecule type" value="Genomic_DNA"/>
</dbReference>
<dbReference type="InterPro" id="IPR027417">
    <property type="entry name" value="P-loop_NTPase"/>
</dbReference>
<reference evidence="1" key="2">
    <citation type="journal article" date="2021" name="PeerJ">
        <title>Extensive microbial diversity within the chicken gut microbiome revealed by metagenomics and culture.</title>
        <authorList>
            <person name="Gilroy R."/>
            <person name="Ravi A."/>
            <person name="Getino M."/>
            <person name="Pursley I."/>
            <person name="Horton D.L."/>
            <person name="Alikhan N.F."/>
            <person name="Baker D."/>
            <person name="Gharbi K."/>
            <person name="Hall N."/>
            <person name="Watson M."/>
            <person name="Adriaenssens E.M."/>
            <person name="Foster-Nyarko E."/>
            <person name="Jarju S."/>
            <person name="Secka A."/>
            <person name="Antonio M."/>
            <person name="Oren A."/>
            <person name="Chaudhuri R.R."/>
            <person name="La Ragione R."/>
            <person name="Hildebrand F."/>
            <person name="Pallen M.J."/>
        </authorList>
    </citation>
    <scope>NUCLEOTIDE SEQUENCE</scope>
    <source>
        <strain evidence="1">10669</strain>
    </source>
</reference>
<organism evidence="1 2">
    <name type="scientific">Candidatus Spyradosoma merdigallinarum</name>
    <dbReference type="NCBI Taxonomy" id="2840950"/>
    <lineage>
        <taxon>Bacteria</taxon>
        <taxon>Pseudomonadati</taxon>
        <taxon>Verrucomicrobiota</taxon>
        <taxon>Opitutia</taxon>
        <taxon>Opitutia incertae sedis</taxon>
        <taxon>Candidatus Spyradosoma</taxon>
    </lineage>
</organism>
<dbReference type="SUPFAM" id="SSF52540">
    <property type="entry name" value="P-loop containing nucleoside triphosphate hydrolases"/>
    <property type="match status" value="1"/>
</dbReference>
<proteinExistence type="predicted"/>
<dbReference type="Proteomes" id="UP000886812">
    <property type="component" value="Unassembled WGS sequence"/>
</dbReference>
<evidence type="ECO:0000313" key="2">
    <source>
        <dbReference type="Proteomes" id="UP000886812"/>
    </source>
</evidence>
<comment type="caution">
    <text evidence="1">The sequence shown here is derived from an EMBL/GenBank/DDBJ whole genome shotgun (WGS) entry which is preliminary data.</text>
</comment>
<name>A0A9D1NK98_9BACT</name>
<protein>
    <submittedName>
        <fullName evidence="1">Uncharacterized protein</fullName>
    </submittedName>
</protein>
<accession>A0A9D1NK98</accession>
<gene>
    <name evidence="1" type="ORF">IAC75_03190</name>
</gene>
<reference evidence="1" key="1">
    <citation type="submission" date="2020-10" db="EMBL/GenBank/DDBJ databases">
        <authorList>
            <person name="Gilroy R."/>
        </authorList>
    </citation>
    <scope>NUCLEOTIDE SEQUENCE</scope>
    <source>
        <strain evidence="1">10669</strain>
    </source>
</reference>
<dbReference type="AlphaFoldDB" id="A0A9D1NK98"/>
<evidence type="ECO:0000313" key="1">
    <source>
        <dbReference type="EMBL" id="HIV04141.1"/>
    </source>
</evidence>